<keyword evidence="4" id="KW-0479">Metal-binding</keyword>
<comment type="caution">
    <text evidence="10">The sequence shown here is derived from an EMBL/GenBank/DDBJ whole genome shotgun (WGS) entry which is preliminary data.</text>
</comment>
<dbReference type="InterPro" id="IPR036465">
    <property type="entry name" value="vWFA_dom_sf"/>
</dbReference>
<dbReference type="SUPFAM" id="SSF53300">
    <property type="entry name" value="vWA-like"/>
    <property type="match status" value="1"/>
</dbReference>
<evidence type="ECO:0000256" key="4">
    <source>
        <dbReference type="ARBA" id="ARBA00022723"/>
    </source>
</evidence>
<organism evidence="10 11">
    <name type="scientific">Halopseudomonas formosensis</name>
    <dbReference type="NCBI Taxonomy" id="1002526"/>
    <lineage>
        <taxon>Bacteria</taxon>
        <taxon>Pseudomonadati</taxon>
        <taxon>Pseudomonadota</taxon>
        <taxon>Gammaproteobacteria</taxon>
        <taxon>Pseudomonadales</taxon>
        <taxon>Pseudomonadaceae</taxon>
        <taxon>Halopseudomonas</taxon>
    </lineage>
</organism>
<sequence>MNMNMNFRLRSFISSALATMLLTFSAISYGDDTEIYFAQANVDNQENEPAANVLFLIDTSGSMCDPRAGSSTTRNCNNQYTPMVALRSAFEAMVNSLDENVRIGLAKFNGGHDSSGYGGYVFYPVTQLDETKKAEVISIVNNLQGTSNTPTMEAYSEAARYMLGMPVTDYAKRGEALEDTPSLAVNISKTCTRYWNNGTCREWGYTSANSYDSPINMANQCESNHIIVMTDGAPTEDADFSSVNNITGGSCSTTNGFDGANAERRSFACQRDLAQYLQGDSPRGKKPIQTWQIAFGVGADSNEVKNMRKVAVAGGTEDVYYADSAESLAKAFIDILDLIDGQSRSISAPGIAVNTMNRFQHLDELYYAVFQPADSSYWEGNLKKYRLIDQEIRGQNGAAIDPATGYFKPDARSYWSSEVDGADAQKGGARENVGARRLFYSTASGDTKSVNWSSTRTQEPTNAFFGLSTNSDPGDAEREALFTRLKTMWGDPMHSVPLMVNYGGDKNYVFVSTNGGMLHIIDTSDGSEAAAFMPHELFQKATSFATDRPPLQDNTRQLYGLDASWTAWRKPGETLTDAPEAVYLYGGMRRGGQHFYALNVTDPDSPELKWQIDAGDAGFEKMGQTWSTPTLIRMPIAGGSVPALVFGGGYSPNDHDNHQNRKSSDEMGNTVYVVNAETGDLIWSASHAEMKWAIPGGISVVDMDFDGVADFFYFADLGGQVFRAKLNPSGTGHTIHRIAQLGGSGSEHRRFYEAPAVAYVKEGVENYFYVAVASGYRAHPLDEDTNEGLFVIADKDAMGTGTSAEATIANMADVALNQTFDLNNHRGWYYLFETDSGRPGEKALSSPVIFDNNIMLSTYAPTMDEEHDNPCAVRYGAAYLHTVSLRTGAPSSLNKDAPAPASRSEELEQSTPPPTPTIIIDEDGNIVVLVGTEVVGDEELGDPNLRKRRWMQLPKDEAGVIKANASKEE</sequence>
<comment type="subcellular location">
    <subcellularLocation>
        <location evidence="1">Fimbrium</location>
    </subcellularLocation>
</comment>
<evidence type="ECO:0000256" key="6">
    <source>
        <dbReference type="ARBA" id="ARBA00023263"/>
    </source>
</evidence>
<keyword evidence="11" id="KW-1185">Reference proteome</keyword>
<gene>
    <name evidence="10" type="ORF">RED13_002618</name>
</gene>
<accession>A0ABU5C1I6</accession>
<evidence type="ECO:0000256" key="2">
    <source>
        <dbReference type="ARBA" id="ARBA00008387"/>
    </source>
</evidence>
<feature type="region of interest" description="Disordered" evidence="7">
    <location>
        <begin position="648"/>
        <end position="667"/>
    </location>
</feature>
<evidence type="ECO:0000256" key="8">
    <source>
        <dbReference type="SAM" id="SignalP"/>
    </source>
</evidence>
<protein>
    <submittedName>
        <fullName evidence="10">PilC/PilY family type IV pilus protein</fullName>
    </submittedName>
</protein>
<feature type="domain" description="VWFA" evidence="9">
    <location>
        <begin position="52"/>
        <end position="336"/>
    </location>
</feature>
<dbReference type="SUPFAM" id="SSF50998">
    <property type="entry name" value="Quinoprotein alcohol dehydrogenase-like"/>
    <property type="match status" value="1"/>
</dbReference>
<dbReference type="RefSeq" id="WP_320331686.1">
    <property type="nucleotide sequence ID" value="NZ_JAVRDO010000007.1"/>
</dbReference>
<dbReference type="PROSITE" id="PS50234">
    <property type="entry name" value="VWFA"/>
    <property type="match status" value="1"/>
</dbReference>
<dbReference type="Proteomes" id="UP001281217">
    <property type="component" value="Unassembled WGS sequence"/>
</dbReference>
<evidence type="ECO:0000256" key="5">
    <source>
        <dbReference type="ARBA" id="ARBA00022837"/>
    </source>
</evidence>
<name>A0ABU5C1I6_9GAMM</name>
<comment type="similarity">
    <text evidence="2">Belongs to the PilY1 family.</text>
</comment>
<evidence type="ECO:0000313" key="11">
    <source>
        <dbReference type="Proteomes" id="UP001281217"/>
    </source>
</evidence>
<dbReference type="Gene3D" id="3.40.50.410">
    <property type="entry name" value="von Willebrand factor, type A domain"/>
    <property type="match status" value="1"/>
</dbReference>
<dbReference type="EMBL" id="JAVRDO010000007">
    <property type="protein sequence ID" value="MDX9688171.1"/>
    <property type="molecule type" value="Genomic_DNA"/>
</dbReference>
<feature type="signal peptide" evidence="8">
    <location>
        <begin position="1"/>
        <end position="30"/>
    </location>
</feature>
<dbReference type="Pfam" id="PF05567">
    <property type="entry name" value="T4P_PilY1"/>
    <property type="match status" value="1"/>
</dbReference>
<keyword evidence="5" id="KW-0106">Calcium</keyword>
<reference evidence="11" key="1">
    <citation type="submission" date="2023-07" db="EMBL/GenBank/DDBJ databases">
        <authorList>
            <person name="de Witt J."/>
        </authorList>
    </citation>
    <scope>NUCLEOTIDE SEQUENCE [LARGE SCALE GENOMIC DNA]</scope>
    <source>
        <strain evidence="11">FZJ</strain>
    </source>
</reference>
<keyword evidence="3" id="KW-1029">Fimbrium biogenesis</keyword>
<dbReference type="InterPro" id="IPR002035">
    <property type="entry name" value="VWF_A"/>
</dbReference>
<evidence type="ECO:0000256" key="3">
    <source>
        <dbReference type="ARBA" id="ARBA00022558"/>
    </source>
</evidence>
<feature type="compositionally biased region" description="Basic and acidic residues" evidence="7">
    <location>
        <begin position="653"/>
        <end position="665"/>
    </location>
</feature>
<dbReference type="InterPro" id="IPR015943">
    <property type="entry name" value="WD40/YVTN_repeat-like_dom_sf"/>
</dbReference>
<proteinExistence type="inferred from homology"/>
<keyword evidence="6" id="KW-0281">Fimbrium</keyword>
<evidence type="ECO:0000256" key="1">
    <source>
        <dbReference type="ARBA" id="ARBA00004561"/>
    </source>
</evidence>
<feature type="region of interest" description="Disordered" evidence="7">
    <location>
        <begin position="889"/>
        <end position="919"/>
    </location>
</feature>
<dbReference type="InterPro" id="IPR008707">
    <property type="entry name" value="B-propeller_PilY1"/>
</dbReference>
<keyword evidence="8" id="KW-0732">Signal</keyword>
<evidence type="ECO:0000259" key="9">
    <source>
        <dbReference type="PROSITE" id="PS50234"/>
    </source>
</evidence>
<dbReference type="InterPro" id="IPR011047">
    <property type="entry name" value="Quinoprotein_ADH-like_sf"/>
</dbReference>
<feature type="chain" id="PRO_5045451257" evidence="8">
    <location>
        <begin position="31"/>
        <end position="969"/>
    </location>
</feature>
<evidence type="ECO:0000313" key="10">
    <source>
        <dbReference type="EMBL" id="MDX9688171.1"/>
    </source>
</evidence>
<evidence type="ECO:0000256" key="7">
    <source>
        <dbReference type="SAM" id="MobiDB-lite"/>
    </source>
</evidence>
<dbReference type="Gene3D" id="2.130.10.10">
    <property type="entry name" value="YVTN repeat-like/Quinoprotein amine dehydrogenase"/>
    <property type="match status" value="1"/>
</dbReference>